<gene>
    <name evidence="3" type="ORF">PHYEVI_LOCUS7433</name>
</gene>
<dbReference type="InterPro" id="IPR011001">
    <property type="entry name" value="Saposin-like"/>
</dbReference>
<dbReference type="InterPro" id="IPR008139">
    <property type="entry name" value="SaposinB_dom"/>
</dbReference>
<dbReference type="EMBL" id="OU900097">
    <property type="protein sequence ID" value="CAG9861090.1"/>
    <property type="molecule type" value="Genomic_DNA"/>
</dbReference>
<evidence type="ECO:0000259" key="2">
    <source>
        <dbReference type="PROSITE" id="PS50015"/>
    </source>
</evidence>
<dbReference type="Proteomes" id="UP001153712">
    <property type="component" value="Chromosome 4"/>
</dbReference>
<feature type="domain" description="Saposin B-type" evidence="2">
    <location>
        <begin position="17"/>
        <end position="96"/>
    </location>
</feature>
<dbReference type="Gene3D" id="1.10.225.10">
    <property type="entry name" value="Saposin-like"/>
    <property type="match status" value="1"/>
</dbReference>
<dbReference type="SMART" id="SM00741">
    <property type="entry name" value="SapB"/>
    <property type="match status" value="1"/>
</dbReference>
<evidence type="ECO:0000256" key="1">
    <source>
        <dbReference type="ARBA" id="ARBA00023157"/>
    </source>
</evidence>
<dbReference type="AlphaFoldDB" id="A0A9N9XPS3"/>
<dbReference type="PROSITE" id="PS50015">
    <property type="entry name" value="SAP_B"/>
    <property type="match status" value="1"/>
</dbReference>
<evidence type="ECO:0000313" key="3">
    <source>
        <dbReference type="EMBL" id="CAG9861090.1"/>
    </source>
</evidence>
<protein>
    <recommendedName>
        <fullName evidence="2">Saposin B-type domain-containing protein</fullName>
    </recommendedName>
</protein>
<organism evidence="3 4">
    <name type="scientific">Phyllotreta striolata</name>
    <name type="common">Striped flea beetle</name>
    <name type="synonym">Crioceris striolata</name>
    <dbReference type="NCBI Taxonomy" id="444603"/>
    <lineage>
        <taxon>Eukaryota</taxon>
        <taxon>Metazoa</taxon>
        <taxon>Ecdysozoa</taxon>
        <taxon>Arthropoda</taxon>
        <taxon>Hexapoda</taxon>
        <taxon>Insecta</taxon>
        <taxon>Pterygota</taxon>
        <taxon>Neoptera</taxon>
        <taxon>Endopterygota</taxon>
        <taxon>Coleoptera</taxon>
        <taxon>Polyphaga</taxon>
        <taxon>Cucujiformia</taxon>
        <taxon>Chrysomeloidea</taxon>
        <taxon>Chrysomelidae</taxon>
        <taxon>Galerucinae</taxon>
        <taxon>Alticini</taxon>
        <taxon>Phyllotreta</taxon>
    </lineage>
</organism>
<sequence>MWEASYIPSLSNTREIKMFPCEICRALTTEVEKLIKEGKSQVLHDLVELLCVISTDQEKNEICEKVLNEAVNIIIDLVKNGEELAPFCYAAMYCPS</sequence>
<evidence type="ECO:0000313" key="4">
    <source>
        <dbReference type="Proteomes" id="UP001153712"/>
    </source>
</evidence>
<dbReference type="SUPFAM" id="SSF47862">
    <property type="entry name" value="Saposin"/>
    <property type="match status" value="1"/>
</dbReference>
<reference evidence="3" key="1">
    <citation type="submission" date="2022-01" db="EMBL/GenBank/DDBJ databases">
        <authorList>
            <person name="King R."/>
        </authorList>
    </citation>
    <scope>NUCLEOTIDE SEQUENCE</scope>
</reference>
<keyword evidence="1" id="KW-1015">Disulfide bond</keyword>
<name>A0A9N9XPS3_PHYSR</name>
<accession>A0A9N9XPS3</accession>
<keyword evidence="4" id="KW-1185">Reference proteome</keyword>
<proteinExistence type="predicted"/>